<sequence>MALATAQDELTNEMWSDYLEDVKDYDTSMTGEWKEDADGVLVFIEKTAIFSATVAAFVIESYKMLSPDSGDQTVFLLGQLSLQLSGFANGTVVQPQPYTSSRPSISIICVNVVWLLSLVFSTASALFATLTQQWARRYLQLPRFPSLQSERARVRSYLFLGTRKYAMHHAVETAPTLLHFSVFLFHIGLVIFFFTIYTNVAIFLLVSVGMFGMAYFALTILPCLSHNCPYRTPLSSITWYLWHAVALVAGFCFRWTVKQLHTLVVPISIGDVGSLRQRKLTEWLDFWQDFLDRHGKHVKDGFRQTIIQRALAAPAAVDVQALSWLFQLPALAEKSKVQKFVASASGETIVRLFCNPSRRGRIPLRDHLSALLRSCEPGTSGGLEEDVRKRRLTACLDAIHHVVKATNVPYRDGASPSASVLDDLRSEFTNIGLMRTLWVDGDPSVRIAARSTCALLAKHVLHEHRSQMEGSVLAWLSDVLEKPSYEIYNQLVMNNVSAVDDMNVDSFAYGVLSSQTDDLPIMQAISFTETLALLIKPAREASLSEDTFRGQLSLLIRRIEQDDHPHRGNVLEKLRRMFHEFLSSTGQ</sequence>
<reference evidence="1" key="1">
    <citation type="submission" date="2021-03" db="EMBL/GenBank/DDBJ databases">
        <title>Evolutionary priming and transition to the ectomycorrhizal habit in an iconic lineage of mushroom-forming fungi: is preadaptation a requirement?</title>
        <authorList>
            <consortium name="DOE Joint Genome Institute"/>
            <person name="Looney B.P."/>
            <person name="Miyauchi S."/>
            <person name="Morin E."/>
            <person name="Drula E."/>
            <person name="Courty P.E."/>
            <person name="Chicoki N."/>
            <person name="Fauchery L."/>
            <person name="Kohler A."/>
            <person name="Kuo A."/>
            <person name="LaButti K."/>
            <person name="Pangilinan J."/>
            <person name="Lipzen A."/>
            <person name="Riley R."/>
            <person name="Andreopoulos W."/>
            <person name="He G."/>
            <person name="Johnson J."/>
            <person name="Barry K.W."/>
            <person name="Grigoriev I.V."/>
            <person name="Nagy L."/>
            <person name="Hibbett D."/>
            <person name="Henrissat B."/>
            <person name="Matheny P.B."/>
            <person name="Labbe J."/>
            <person name="Martin A.F."/>
        </authorList>
    </citation>
    <scope>NUCLEOTIDE SEQUENCE</scope>
    <source>
        <strain evidence="1">BPL698</strain>
    </source>
</reference>
<accession>A0ACC0UB64</accession>
<dbReference type="Proteomes" id="UP001207468">
    <property type="component" value="Unassembled WGS sequence"/>
</dbReference>
<protein>
    <submittedName>
        <fullName evidence="1">Uncharacterized protein</fullName>
    </submittedName>
</protein>
<name>A0ACC0UB64_9AGAM</name>
<keyword evidence="2" id="KW-1185">Reference proteome</keyword>
<dbReference type="EMBL" id="JAGFNK010000086">
    <property type="protein sequence ID" value="KAI9508575.1"/>
    <property type="molecule type" value="Genomic_DNA"/>
</dbReference>
<comment type="caution">
    <text evidence="1">The sequence shown here is derived from an EMBL/GenBank/DDBJ whole genome shotgun (WGS) entry which is preliminary data.</text>
</comment>
<evidence type="ECO:0000313" key="2">
    <source>
        <dbReference type="Proteomes" id="UP001207468"/>
    </source>
</evidence>
<proteinExistence type="predicted"/>
<organism evidence="1 2">
    <name type="scientific">Russula earlei</name>
    <dbReference type="NCBI Taxonomy" id="71964"/>
    <lineage>
        <taxon>Eukaryota</taxon>
        <taxon>Fungi</taxon>
        <taxon>Dikarya</taxon>
        <taxon>Basidiomycota</taxon>
        <taxon>Agaricomycotina</taxon>
        <taxon>Agaricomycetes</taxon>
        <taxon>Russulales</taxon>
        <taxon>Russulaceae</taxon>
        <taxon>Russula</taxon>
    </lineage>
</organism>
<gene>
    <name evidence="1" type="ORF">F5148DRAFT_1283877</name>
</gene>
<evidence type="ECO:0000313" key="1">
    <source>
        <dbReference type="EMBL" id="KAI9508575.1"/>
    </source>
</evidence>